<dbReference type="EMBL" id="MU394282">
    <property type="protein sequence ID" value="KAI6092963.1"/>
    <property type="molecule type" value="Genomic_DNA"/>
</dbReference>
<accession>A0ACC0DK51</accession>
<name>A0ACC0DK51_9PEZI</name>
<evidence type="ECO:0000313" key="2">
    <source>
        <dbReference type="Proteomes" id="UP001497680"/>
    </source>
</evidence>
<protein>
    <submittedName>
        <fullName evidence="1">Glycoside hydrolase family 72 protein</fullName>
    </submittedName>
</protein>
<keyword evidence="1" id="KW-0378">Hydrolase</keyword>
<keyword evidence="2" id="KW-1185">Reference proteome</keyword>
<gene>
    <name evidence="1" type="ORF">F4821DRAFT_113762</name>
</gene>
<organism evidence="1 2">
    <name type="scientific">Hypoxylon rubiginosum</name>
    <dbReference type="NCBI Taxonomy" id="110542"/>
    <lineage>
        <taxon>Eukaryota</taxon>
        <taxon>Fungi</taxon>
        <taxon>Dikarya</taxon>
        <taxon>Ascomycota</taxon>
        <taxon>Pezizomycotina</taxon>
        <taxon>Sordariomycetes</taxon>
        <taxon>Xylariomycetidae</taxon>
        <taxon>Xylariales</taxon>
        <taxon>Hypoxylaceae</taxon>
        <taxon>Hypoxylon</taxon>
    </lineage>
</organism>
<evidence type="ECO:0000313" key="1">
    <source>
        <dbReference type="EMBL" id="KAI6092963.1"/>
    </source>
</evidence>
<dbReference type="Proteomes" id="UP001497680">
    <property type="component" value="Unassembled WGS sequence"/>
</dbReference>
<reference evidence="1 2" key="1">
    <citation type="journal article" date="2022" name="New Phytol.">
        <title>Ecological generalism drives hyperdiversity of secondary metabolite gene clusters in xylarialean endophytes.</title>
        <authorList>
            <person name="Franco M.E.E."/>
            <person name="Wisecaver J.H."/>
            <person name="Arnold A.E."/>
            <person name="Ju Y.M."/>
            <person name="Slot J.C."/>
            <person name="Ahrendt S."/>
            <person name="Moore L.P."/>
            <person name="Eastman K.E."/>
            <person name="Scott K."/>
            <person name="Konkel Z."/>
            <person name="Mondo S.J."/>
            <person name="Kuo A."/>
            <person name="Hayes R.D."/>
            <person name="Haridas S."/>
            <person name="Andreopoulos B."/>
            <person name="Riley R."/>
            <person name="LaButti K."/>
            <person name="Pangilinan J."/>
            <person name="Lipzen A."/>
            <person name="Amirebrahimi M."/>
            <person name="Yan J."/>
            <person name="Adam C."/>
            <person name="Keymanesh K."/>
            <person name="Ng V."/>
            <person name="Louie K."/>
            <person name="Northen T."/>
            <person name="Drula E."/>
            <person name="Henrissat B."/>
            <person name="Hsieh H.M."/>
            <person name="Youens-Clark K."/>
            <person name="Lutzoni F."/>
            <person name="Miadlikowska J."/>
            <person name="Eastwood D.C."/>
            <person name="Hamelin R.C."/>
            <person name="Grigoriev I.V."/>
            <person name="U'Ren J.M."/>
        </authorList>
    </citation>
    <scope>NUCLEOTIDE SEQUENCE [LARGE SCALE GENOMIC DNA]</scope>
    <source>
        <strain evidence="1 2">ER1909</strain>
    </source>
</reference>
<proteinExistence type="predicted"/>
<comment type="caution">
    <text evidence="1">The sequence shown here is derived from an EMBL/GenBank/DDBJ whole genome shotgun (WGS) entry which is preliminary data.</text>
</comment>
<sequence length="459" mass="51622">MGSVVTPVTVSGRYFWKGDKRFVVNGIIYSLDKIKKDQVRVYQDVLAGDLYPILVRSIPLLKELGINTLFVYYIDETKNHDDAMNLLAKNGIYVLPCLCGPNRDMNCHRAFMDYTSEFLASCFRTIDVMSRYDNTLGFVIADEWIDSRTTSAAPYLRALTRDVKKYMALNAKLGQRVLPVGISVAPIPSLFNTQFDYFSGGSRKESIDFFAINDRKSMSVWAMLRNNAKLINRFNNAHIPVFFSQYGNNDNDLPVRTFFDVQPLYAGAEMLRVFSGGVVNEFFDNPHGCGLARASTSRMKKTGDFYRLKAALARCFPPRQLDRYVKPSPADDESCEFSYAVIGLRGGDSTLDVVGTASAQGERPMMPRRTHEWKALHQLPESPFNWDLLEAEIEVQAACNEWVPIDLEDAQPGNAPDEAIEDLTFGIRDELIVDDDVSIGSDCNNGGRDYKGKSVCRVN</sequence>